<dbReference type="InterPro" id="IPR036688">
    <property type="entry name" value="MoeA_C_domain_IV_sf"/>
</dbReference>
<dbReference type="NCBIfam" id="TIGR00177">
    <property type="entry name" value="molyb_syn"/>
    <property type="match status" value="1"/>
</dbReference>
<dbReference type="InterPro" id="IPR036425">
    <property type="entry name" value="MoaB/Mog-like_dom_sf"/>
</dbReference>
<dbReference type="SUPFAM" id="SSF53218">
    <property type="entry name" value="Molybdenum cofactor biosynthesis proteins"/>
    <property type="match status" value="1"/>
</dbReference>
<evidence type="ECO:0000256" key="1">
    <source>
        <dbReference type="ARBA" id="ARBA00002901"/>
    </source>
</evidence>
<dbReference type="SUPFAM" id="SSF63867">
    <property type="entry name" value="MoeA C-terminal domain-like"/>
    <property type="match status" value="1"/>
</dbReference>
<dbReference type="RefSeq" id="WP_286054387.1">
    <property type="nucleotide sequence ID" value="NZ_JASVWF010000003.1"/>
</dbReference>
<dbReference type="Pfam" id="PF03453">
    <property type="entry name" value="MoeA_N"/>
    <property type="match status" value="1"/>
</dbReference>
<dbReference type="CDD" id="cd00887">
    <property type="entry name" value="MoeA"/>
    <property type="match status" value="1"/>
</dbReference>
<organism evidence="9 10">
    <name type="scientific">Actinomycetospora termitidis</name>
    <dbReference type="NCBI Taxonomy" id="3053470"/>
    <lineage>
        <taxon>Bacteria</taxon>
        <taxon>Bacillati</taxon>
        <taxon>Actinomycetota</taxon>
        <taxon>Actinomycetes</taxon>
        <taxon>Pseudonocardiales</taxon>
        <taxon>Pseudonocardiaceae</taxon>
        <taxon>Actinomycetospora</taxon>
    </lineage>
</organism>
<keyword evidence="7" id="KW-0808">Transferase</keyword>
<dbReference type="Pfam" id="PF03454">
    <property type="entry name" value="MoeA_C"/>
    <property type="match status" value="1"/>
</dbReference>
<comment type="pathway">
    <text evidence="2 7">Cofactor biosynthesis; molybdopterin biosynthesis.</text>
</comment>
<evidence type="ECO:0000256" key="6">
    <source>
        <dbReference type="ARBA" id="ARBA00047317"/>
    </source>
</evidence>
<keyword evidence="5 7" id="KW-0501">Molybdenum cofactor biosynthesis</keyword>
<dbReference type="Proteomes" id="UP001231924">
    <property type="component" value="Unassembled WGS sequence"/>
</dbReference>
<dbReference type="EMBL" id="JASVWF010000003">
    <property type="protein sequence ID" value="MDL5157557.1"/>
    <property type="molecule type" value="Genomic_DNA"/>
</dbReference>
<protein>
    <recommendedName>
        <fullName evidence="7">Molybdopterin molybdenumtransferase</fullName>
        <ecNumber evidence="7">2.10.1.1</ecNumber>
    </recommendedName>
</protein>
<accession>A0ABT7MC45</accession>
<comment type="caution">
    <text evidence="9">The sequence shown here is derived from an EMBL/GenBank/DDBJ whole genome shotgun (WGS) entry which is preliminary data.</text>
</comment>
<evidence type="ECO:0000313" key="10">
    <source>
        <dbReference type="Proteomes" id="UP001231924"/>
    </source>
</evidence>
<dbReference type="InterPro" id="IPR036135">
    <property type="entry name" value="MoeA_linker/N_sf"/>
</dbReference>
<dbReference type="Pfam" id="PF00994">
    <property type="entry name" value="MoCF_biosynth"/>
    <property type="match status" value="1"/>
</dbReference>
<proteinExistence type="inferred from homology"/>
<dbReference type="Gene3D" id="2.170.190.11">
    <property type="entry name" value="Molybdopterin biosynthesis moea protein, domain 3"/>
    <property type="match status" value="1"/>
</dbReference>
<keyword evidence="7" id="KW-0460">Magnesium</keyword>
<evidence type="ECO:0000256" key="2">
    <source>
        <dbReference type="ARBA" id="ARBA00005046"/>
    </source>
</evidence>
<dbReference type="InterPro" id="IPR038987">
    <property type="entry name" value="MoeA-like"/>
</dbReference>
<dbReference type="InterPro" id="IPR005110">
    <property type="entry name" value="MoeA_linker/N"/>
</dbReference>
<feature type="domain" description="MoaB/Mog" evidence="8">
    <location>
        <begin position="177"/>
        <end position="315"/>
    </location>
</feature>
<evidence type="ECO:0000313" key="9">
    <source>
        <dbReference type="EMBL" id="MDL5157557.1"/>
    </source>
</evidence>
<dbReference type="PANTHER" id="PTHR10192">
    <property type="entry name" value="MOLYBDOPTERIN BIOSYNTHESIS PROTEIN"/>
    <property type="match status" value="1"/>
</dbReference>
<dbReference type="InterPro" id="IPR005111">
    <property type="entry name" value="MoeA_C_domain_IV"/>
</dbReference>
<keyword evidence="7" id="KW-0479">Metal-binding</keyword>
<dbReference type="Gene3D" id="3.90.105.10">
    <property type="entry name" value="Molybdopterin biosynthesis moea protein, domain 2"/>
    <property type="match status" value="1"/>
</dbReference>
<comment type="similarity">
    <text evidence="3 7">Belongs to the MoeA family.</text>
</comment>
<dbReference type="NCBIfam" id="NF045515">
    <property type="entry name" value="Glp_gephyrin"/>
    <property type="match status" value="1"/>
</dbReference>
<reference evidence="9 10" key="1">
    <citation type="submission" date="2023-06" db="EMBL/GenBank/DDBJ databases">
        <title>Actinomycetospora Odt1-22.</title>
        <authorList>
            <person name="Supong K."/>
        </authorList>
    </citation>
    <scope>NUCLEOTIDE SEQUENCE [LARGE SCALE GENOMIC DNA]</scope>
    <source>
        <strain evidence="9 10">Odt1-22</strain>
    </source>
</reference>
<dbReference type="PANTHER" id="PTHR10192:SF5">
    <property type="entry name" value="GEPHYRIN"/>
    <property type="match status" value="1"/>
</dbReference>
<comment type="cofactor">
    <cofactor evidence="7">
        <name>Mg(2+)</name>
        <dbReference type="ChEBI" id="CHEBI:18420"/>
    </cofactor>
</comment>
<evidence type="ECO:0000259" key="8">
    <source>
        <dbReference type="SMART" id="SM00852"/>
    </source>
</evidence>
<dbReference type="SUPFAM" id="SSF63882">
    <property type="entry name" value="MoeA N-terminal region -like"/>
    <property type="match status" value="1"/>
</dbReference>
<gene>
    <name evidence="9" type="ORF">QRT03_16445</name>
</gene>
<evidence type="ECO:0000256" key="3">
    <source>
        <dbReference type="ARBA" id="ARBA00010763"/>
    </source>
</evidence>
<dbReference type="InterPro" id="IPR001453">
    <property type="entry name" value="MoaB/Mog_dom"/>
</dbReference>
<evidence type="ECO:0000256" key="4">
    <source>
        <dbReference type="ARBA" id="ARBA00022505"/>
    </source>
</evidence>
<comment type="function">
    <text evidence="1 7">Catalyzes the insertion of molybdate into adenylated molybdopterin with the concomitant release of AMP.</text>
</comment>
<sequence length="398" mass="40906">MRPVEEHAATVAALIGATGTETVVLADARGRVLAADLTSPVALPPFDNSAMDGYAVRAADVATTPTTLPVPEDVPAGRVDGPPLAPGTAHRIMTGAAVPAGADAVVQVEWTDGGLPGGEVRVDRAVDAGQSVRRAGDDVTAGQVVLTAGTVLGPAQIGLAAAVGAPELTVHRRPRVLVLSTGSELVAPGEPLRHGQIHESNGPMLAAAVEDAGGEARLLRFVPDDVDEFLTTLDAALAEPTDLVITSGGVSAGAYEVVKDAFATRGVTFTKVAMQPGMPQGAGRYQDRVAVVTLPGNPVSSLVSYEVFVRPALRRAGGHPHPDRARVRARVAEDLRSPDGRRQYRRGRLDLDGTVAPVGGAGSHLLAALALADCLFVVPAEVTEVAAGTEVEVWLLES</sequence>
<keyword evidence="10" id="KW-1185">Reference proteome</keyword>
<dbReference type="Gene3D" id="2.40.340.10">
    <property type="entry name" value="MoeA, C-terminal, domain IV"/>
    <property type="match status" value="1"/>
</dbReference>
<dbReference type="Gene3D" id="3.40.980.10">
    <property type="entry name" value="MoaB/Mog-like domain"/>
    <property type="match status" value="1"/>
</dbReference>
<dbReference type="EC" id="2.10.1.1" evidence="7"/>
<comment type="catalytic activity">
    <reaction evidence="6">
        <text>adenylyl-molybdopterin + molybdate = Mo-molybdopterin + AMP + H(+)</text>
        <dbReference type="Rhea" id="RHEA:35047"/>
        <dbReference type="ChEBI" id="CHEBI:15378"/>
        <dbReference type="ChEBI" id="CHEBI:36264"/>
        <dbReference type="ChEBI" id="CHEBI:62727"/>
        <dbReference type="ChEBI" id="CHEBI:71302"/>
        <dbReference type="ChEBI" id="CHEBI:456215"/>
        <dbReference type="EC" id="2.10.1.1"/>
    </reaction>
</comment>
<name>A0ABT7MC45_9PSEU</name>
<evidence type="ECO:0000256" key="5">
    <source>
        <dbReference type="ARBA" id="ARBA00023150"/>
    </source>
</evidence>
<evidence type="ECO:0000256" key="7">
    <source>
        <dbReference type="RuleBase" id="RU365090"/>
    </source>
</evidence>
<dbReference type="SMART" id="SM00852">
    <property type="entry name" value="MoCF_biosynth"/>
    <property type="match status" value="1"/>
</dbReference>
<keyword evidence="4 7" id="KW-0500">Molybdenum</keyword>